<dbReference type="RefSeq" id="WP_210682453.1">
    <property type="nucleotide sequence ID" value="NZ_JAGMWN010000005.1"/>
</dbReference>
<keyword evidence="2" id="KW-1185">Reference proteome</keyword>
<dbReference type="SUPFAM" id="SSF53187">
    <property type="entry name" value="Zn-dependent exopeptidases"/>
    <property type="match status" value="1"/>
</dbReference>
<sequence length="311" mass="34334">MCDGDPPQDRESAQTGYAARVDGLDGVYRLAAAVPDAVVAPVVLDSPHSGACYPADFRPSVPMRDLRRVEDAFVDELFADAPAYGAVLLAAEFPRSFIDPNRAADDIDPGMIEGIWPGRIAPTEKSRLGHGLIWRSYPSERPMYDGKLPVAEVARRIEGYWRPYHDALQGELERAYAAFGAVWHINCHSMPASSSPAVAGRPGARADFVLGDRDGTSCASGFTELVRDWLVDMGYSVRLNDPYRGAELVRAYGRPAQDRHSLQIEINRSLYMREATVEKVPGFTTLRRDLGRLVQAVCDHALYQTRRIAAE</sequence>
<dbReference type="InterPro" id="IPR007709">
    <property type="entry name" value="N-FG_amidohydro"/>
</dbReference>
<dbReference type="EMBL" id="JAGMWN010000005">
    <property type="protein sequence ID" value="MBP5857880.1"/>
    <property type="molecule type" value="Genomic_DNA"/>
</dbReference>
<gene>
    <name evidence="1" type="ORF">KAJ83_12750</name>
</gene>
<dbReference type="AlphaFoldDB" id="A0A8J7V302"/>
<evidence type="ECO:0000313" key="2">
    <source>
        <dbReference type="Proteomes" id="UP000672602"/>
    </source>
</evidence>
<dbReference type="Proteomes" id="UP000672602">
    <property type="component" value="Unassembled WGS sequence"/>
</dbReference>
<accession>A0A8J7V302</accession>
<dbReference type="Gene3D" id="3.40.630.40">
    <property type="entry name" value="Zn-dependent exopeptidases"/>
    <property type="match status" value="1"/>
</dbReference>
<evidence type="ECO:0000313" key="1">
    <source>
        <dbReference type="EMBL" id="MBP5857880.1"/>
    </source>
</evidence>
<protein>
    <submittedName>
        <fullName evidence="1">N-formylglutamate amidohydrolase</fullName>
    </submittedName>
</protein>
<proteinExistence type="predicted"/>
<name>A0A8J7V302_9PROT</name>
<reference evidence="1" key="1">
    <citation type="submission" date="2021-04" db="EMBL/GenBank/DDBJ databases">
        <authorList>
            <person name="Zhang D.-C."/>
        </authorList>
    </citation>
    <scope>NUCLEOTIDE SEQUENCE</scope>
    <source>
        <strain evidence="1">CGMCC 1.15697</strain>
    </source>
</reference>
<dbReference type="Pfam" id="PF05013">
    <property type="entry name" value="FGase"/>
    <property type="match status" value="1"/>
</dbReference>
<organism evidence="1 2">
    <name type="scientific">Marivibrio halodurans</name>
    <dbReference type="NCBI Taxonomy" id="2039722"/>
    <lineage>
        <taxon>Bacteria</taxon>
        <taxon>Pseudomonadati</taxon>
        <taxon>Pseudomonadota</taxon>
        <taxon>Alphaproteobacteria</taxon>
        <taxon>Rhodospirillales</taxon>
        <taxon>Rhodospirillaceae</taxon>
        <taxon>Marivibrio</taxon>
    </lineage>
</organism>
<comment type="caution">
    <text evidence="1">The sequence shown here is derived from an EMBL/GenBank/DDBJ whole genome shotgun (WGS) entry which is preliminary data.</text>
</comment>